<keyword evidence="1" id="KW-0472">Membrane</keyword>
<evidence type="ECO:0000256" key="1">
    <source>
        <dbReference type="SAM" id="Phobius"/>
    </source>
</evidence>
<evidence type="ECO:0000313" key="3">
    <source>
        <dbReference type="Proteomes" id="UP000235388"/>
    </source>
</evidence>
<evidence type="ECO:0000313" key="2">
    <source>
        <dbReference type="EMBL" id="PLW05790.1"/>
    </source>
</evidence>
<dbReference type="AlphaFoldDB" id="A0A2N5RXS3"/>
<reference evidence="2 3" key="1">
    <citation type="submission" date="2017-11" db="EMBL/GenBank/DDBJ databases">
        <title>De novo assembly and phasing of dikaryotic genomes from two isolates of Puccinia coronata f. sp. avenae, the causal agent of oat crown rust.</title>
        <authorList>
            <person name="Miller M.E."/>
            <person name="Zhang Y."/>
            <person name="Omidvar V."/>
            <person name="Sperschneider J."/>
            <person name="Schwessinger B."/>
            <person name="Raley C."/>
            <person name="Palmer J.M."/>
            <person name="Garnica D."/>
            <person name="Upadhyaya N."/>
            <person name="Rathjen J."/>
            <person name="Taylor J.M."/>
            <person name="Park R.F."/>
            <person name="Dodds P.N."/>
            <person name="Hirsch C.D."/>
            <person name="Kianian S.F."/>
            <person name="Figueroa M."/>
        </authorList>
    </citation>
    <scope>NUCLEOTIDE SEQUENCE [LARGE SCALE GENOMIC DNA]</scope>
    <source>
        <strain evidence="2">12NC29</strain>
    </source>
</reference>
<keyword evidence="1" id="KW-1133">Transmembrane helix</keyword>
<gene>
    <name evidence="2" type="ORF">PCANC_26768</name>
</gene>
<protein>
    <submittedName>
        <fullName evidence="2">Uncharacterized protein</fullName>
    </submittedName>
</protein>
<dbReference type="Proteomes" id="UP000235388">
    <property type="component" value="Unassembled WGS sequence"/>
</dbReference>
<keyword evidence="1" id="KW-0812">Transmembrane</keyword>
<dbReference type="OrthoDB" id="9986677at2759"/>
<accession>A0A2N5RXS3</accession>
<dbReference type="EMBL" id="PGCJ01001388">
    <property type="protein sequence ID" value="PLW05790.1"/>
    <property type="molecule type" value="Genomic_DNA"/>
</dbReference>
<comment type="caution">
    <text evidence="2">The sequence shown here is derived from an EMBL/GenBank/DDBJ whole genome shotgun (WGS) entry which is preliminary data.</text>
</comment>
<name>A0A2N5RXS3_9BASI</name>
<feature type="transmembrane region" description="Helical" evidence="1">
    <location>
        <begin position="39"/>
        <end position="60"/>
    </location>
</feature>
<keyword evidence="3" id="KW-1185">Reference proteome</keyword>
<proteinExistence type="predicted"/>
<sequence length="91" mass="9654">MAEVHKPACAATGSLLDPTGDAHQLHVVDPHRLHLPDNFVLSAGLNVGTVISAIIIFFTLQLPQGGQLGTLNWWGNTVCLELSPSPPPLLL</sequence>
<organism evidence="2 3">
    <name type="scientific">Puccinia coronata f. sp. avenae</name>
    <dbReference type="NCBI Taxonomy" id="200324"/>
    <lineage>
        <taxon>Eukaryota</taxon>
        <taxon>Fungi</taxon>
        <taxon>Dikarya</taxon>
        <taxon>Basidiomycota</taxon>
        <taxon>Pucciniomycotina</taxon>
        <taxon>Pucciniomycetes</taxon>
        <taxon>Pucciniales</taxon>
        <taxon>Pucciniaceae</taxon>
        <taxon>Puccinia</taxon>
    </lineage>
</organism>